<dbReference type="RefSeq" id="XP_029229448.1">
    <property type="nucleotide sequence ID" value="XM_029370523.1"/>
</dbReference>
<sequence length="128" mass="14246">MSSLLPFQQSADLGRSAEKVGEDATVLAAFLYNTATLGTYRIQEHSHQRAKDVIEQGRRIGQLNAEKYRPLMQDVQLAAQMLHETVEGGRDALRRMHLSVGRLFVAVPETEQRPPPGTSRGAEPWPPL</sequence>
<gene>
    <name evidence="2" type="ORF">Tco025E_03605</name>
</gene>
<feature type="region of interest" description="Disordered" evidence="1">
    <location>
        <begin position="107"/>
        <end position="128"/>
    </location>
</feature>
<dbReference type="GeneID" id="40317216"/>
<dbReference type="AlphaFoldDB" id="A0A422PTW5"/>
<comment type="caution">
    <text evidence="2">The sequence shown here is derived from an EMBL/GenBank/DDBJ whole genome shotgun (WGS) entry which is preliminary data.</text>
</comment>
<evidence type="ECO:0000313" key="3">
    <source>
        <dbReference type="Proteomes" id="UP000284403"/>
    </source>
</evidence>
<dbReference type="OrthoDB" id="249484at2759"/>
<reference evidence="2 3" key="1">
    <citation type="journal article" date="2018" name="BMC Genomics">
        <title>Genomic comparison of Trypanosoma conorhini and Trypanosoma rangeli to Trypanosoma cruzi strains of high and low virulence.</title>
        <authorList>
            <person name="Bradwell K.R."/>
            <person name="Koparde V.N."/>
            <person name="Matveyev A.V."/>
            <person name="Serrano M.G."/>
            <person name="Alves J.M."/>
            <person name="Parikh H."/>
            <person name="Huang B."/>
            <person name="Lee V."/>
            <person name="Espinosa-Alvarez O."/>
            <person name="Ortiz P.A."/>
            <person name="Costa-Martins A.G."/>
            <person name="Teixeira M.M."/>
            <person name="Buck G.A."/>
        </authorList>
    </citation>
    <scope>NUCLEOTIDE SEQUENCE [LARGE SCALE GENOMIC DNA]</scope>
    <source>
        <strain evidence="2 3">025E</strain>
    </source>
</reference>
<dbReference type="Proteomes" id="UP000284403">
    <property type="component" value="Unassembled WGS sequence"/>
</dbReference>
<keyword evidence="3" id="KW-1185">Reference proteome</keyword>
<dbReference type="EMBL" id="MKKU01000163">
    <property type="protein sequence ID" value="RNF21162.1"/>
    <property type="molecule type" value="Genomic_DNA"/>
</dbReference>
<proteinExistence type="predicted"/>
<evidence type="ECO:0000313" key="2">
    <source>
        <dbReference type="EMBL" id="RNF21162.1"/>
    </source>
</evidence>
<protein>
    <submittedName>
        <fullName evidence="2">Uncharacterized protein</fullName>
    </submittedName>
</protein>
<organism evidence="2 3">
    <name type="scientific">Trypanosoma conorhini</name>
    <dbReference type="NCBI Taxonomy" id="83891"/>
    <lineage>
        <taxon>Eukaryota</taxon>
        <taxon>Discoba</taxon>
        <taxon>Euglenozoa</taxon>
        <taxon>Kinetoplastea</taxon>
        <taxon>Metakinetoplastina</taxon>
        <taxon>Trypanosomatida</taxon>
        <taxon>Trypanosomatidae</taxon>
        <taxon>Trypanosoma</taxon>
    </lineage>
</organism>
<accession>A0A422PTW5</accession>
<evidence type="ECO:0000256" key="1">
    <source>
        <dbReference type="SAM" id="MobiDB-lite"/>
    </source>
</evidence>
<name>A0A422PTW5_9TRYP</name>